<feature type="region of interest" description="Disordered" evidence="1">
    <location>
        <begin position="55"/>
        <end position="77"/>
    </location>
</feature>
<evidence type="ECO:0008006" key="4">
    <source>
        <dbReference type="Google" id="ProtNLM"/>
    </source>
</evidence>
<protein>
    <recommendedName>
        <fullName evidence="4">Small CPxCG-related zinc finger protein</fullName>
    </recommendedName>
</protein>
<organism evidence="2 3">
    <name type="scientific">Halogranum amylolyticum</name>
    <dbReference type="NCBI Taxonomy" id="660520"/>
    <lineage>
        <taxon>Archaea</taxon>
        <taxon>Methanobacteriati</taxon>
        <taxon>Methanobacteriota</taxon>
        <taxon>Stenosarchaea group</taxon>
        <taxon>Halobacteria</taxon>
        <taxon>Halobacteriales</taxon>
        <taxon>Haloferacaceae</taxon>
    </lineage>
</organism>
<dbReference type="EMBL" id="FODV01000001">
    <property type="protein sequence ID" value="SEO22287.1"/>
    <property type="molecule type" value="Genomic_DNA"/>
</dbReference>
<reference evidence="3" key="1">
    <citation type="submission" date="2016-10" db="EMBL/GenBank/DDBJ databases">
        <authorList>
            <person name="Varghese N."/>
            <person name="Submissions S."/>
        </authorList>
    </citation>
    <scope>NUCLEOTIDE SEQUENCE [LARGE SCALE GENOMIC DNA]</scope>
    <source>
        <strain evidence="3">CGMCC 1.10121</strain>
    </source>
</reference>
<evidence type="ECO:0000313" key="3">
    <source>
        <dbReference type="Proteomes" id="UP000199126"/>
    </source>
</evidence>
<name>A0A1H8MY51_9EURY</name>
<dbReference type="Proteomes" id="UP000199126">
    <property type="component" value="Unassembled WGS sequence"/>
</dbReference>
<evidence type="ECO:0000313" key="2">
    <source>
        <dbReference type="EMBL" id="SEO22287.1"/>
    </source>
</evidence>
<evidence type="ECO:0000256" key="1">
    <source>
        <dbReference type="SAM" id="MobiDB-lite"/>
    </source>
</evidence>
<proteinExistence type="predicted"/>
<sequence>MPACATCGGYVSPDFVRVFGDNDRTVRSCLACRGAGPEPTDSVDPAERDAVELVANTSGSSEQLAAQTDATTDDEDGISVTVDDFDDADVVAADVIAPEPPTVSADAGRSRFGFFRAVFSKQRP</sequence>
<gene>
    <name evidence="2" type="ORF">SAMN04487948_101179</name>
</gene>
<accession>A0A1H8MY51</accession>
<feature type="compositionally biased region" description="Polar residues" evidence="1">
    <location>
        <begin position="55"/>
        <end position="64"/>
    </location>
</feature>
<dbReference type="InterPro" id="IPR055985">
    <property type="entry name" value="DUF7563"/>
</dbReference>
<dbReference type="AlphaFoldDB" id="A0A1H8MY51"/>
<dbReference type="Pfam" id="PF24444">
    <property type="entry name" value="DUF7563"/>
    <property type="match status" value="1"/>
</dbReference>
<keyword evidence="3" id="KW-1185">Reference proteome</keyword>